<organism evidence="2 3">
    <name type="scientific">Kitasatospora paranensis</name>
    <dbReference type="NCBI Taxonomy" id="258053"/>
    <lineage>
        <taxon>Bacteria</taxon>
        <taxon>Bacillati</taxon>
        <taxon>Actinomycetota</taxon>
        <taxon>Actinomycetes</taxon>
        <taxon>Kitasatosporales</taxon>
        <taxon>Streptomycetaceae</taxon>
        <taxon>Kitasatospora</taxon>
    </lineage>
</organism>
<dbReference type="RefSeq" id="WP_380231701.1">
    <property type="nucleotide sequence ID" value="NZ_JBHSVH010000002.1"/>
</dbReference>
<keyword evidence="1" id="KW-1133">Transmembrane helix</keyword>
<reference evidence="3" key="1">
    <citation type="journal article" date="2019" name="Int. J. Syst. Evol. Microbiol.">
        <title>The Global Catalogue of Microorganisms (GCM) 10K type strain sequencing project: providing services to taxonomists for standard genome sequencing and annotation.</title>
        <authorList>
            <consortium name="The Broad Institute Genomics Platform"/>
            <consortium name="The Broad Institute Genome Sequencing Center for Infectious Disease"/>
            <person name="Wu L."/>
            <person name="Ma J."/>
        </authorList>
    </citation>
    <scope>NUCLEOTIDE SEQUENCE [LARGE SCALE GENOMIC DNA]</scope>
    <source>
        <strain evidence="3">CGMCC 1.12859</strain>
    </source>
</reference>
<dbReference type="EMBL" id="JBHTAJ010000040">
    <property type="protein sequence ID" value="MFC7182020.1"/>
    <property type="molecule type" value="Genomic_DNA"/>
</dbReference>
<evidence type="ECO:0000313" key="2">
    <source>
        <dbReference type="EMBL" id="MFC7182020.1"/>
    </source>
</evidence>
<accession>A0ABW2G293</accession>
<protein>
    <submittedName>
        <fullName evidence="2">Uncharacterized protein</fullName>
    </submittedName>
</protein>
<proteinExistence type="predicted"/>
<evidence type="ECO:0000313" key="3">
    <source>
        <dbReference type="Proteomes" id="UP001596435"/>
    </source>
</evidence>
<feature type="transmembrane region" description="Helical" evidence="1">
    <location>
        <begin position="29"/>
        <end position="49"/>
    </location>
</feature>
<gene>
    <name evidence="2" type="ORF">ACFQMG_20940</name>
</gene>
<name>A0ABW2G293_9ACTN</name>
<feature type="transmembrane region" description="Helical" evidence="1">
    <location>
        <begin position="55"/>
        <end position="72"/>
    </location>
</feature>
<keyword evidence="1" id="KW-0812">Transmembrane</keyword>
<evidence type="ECO:0000256" key="1">
    <source>
        <dbReference type="SAM" id="Phobius"/>
    </source>
</evidence>
<keyword evidence="3" id="KW-1185">Reference proteome</keyword>
<comment type="caution">
    <text evidence="2">The sequence shown here is derived from an EMBL/GenBank/DDBJ whole genome shotgun (WGS) entry which is preliminary data.</text>
</comment>
<sequence length="110" mass="11409">MPASTHPAAGQVYLAGDIITWANTKITQLNTLALAAAVLMAIIAVLMAWWKTRSFVATLVALVLAGLVIWAINNMTSIQNKVGTEVNASRPPAAAAPVVPGPEQHGRAAA</sequence>
<keyword evidence="1" id="KW-0472">Membrane</keyword>
<dbReference type="Proteomes" id="UP001596435">
    <property type="component" value="Unassembled WGS sequence"/>
</dbReference>